<gene>
    <name evidence="1" type="ORF">ACHHYP_05686</name>
</gene>
<evidence type="ECO:0000313" key="2">
    <source>
        <dbReference type="Proteomes" id="UP000243579"/>
    </source>
</evidence>
<dbReference type="OrthoDB" id="10396715at2759"/>
<dbReference type="AlphaFoldDB" id="A0A1V9YWV1"/>
<reference evidence="1 2" key="1">
    <citation type="journal article" date="2014" name="Genome Biol. Evol.">
        <title>The secreted proteins of Achlya hypogyna and Thraustotheca clavata identify the ancestral oomycete secretome and reveal gene acquisitions by horizontal gene transfer.</title>
        <authorList>
            <person name="Misner I."/>
            <person name="Blouin N."/>
            <person name="Leonard G."/>
            <person name="Richards T.A."/>
            <person name="Lane C.E."/>
        </authorList>
    </citation>
    <scope>NUCLEOTIDE SEQUENCE [LARGE SCALE GENOMIC DNA]</scope>
    <source>
        <strain evidence="1 2">ATCC 48635</strain>
    </source>
</reference>
<name>A0A1V9YWV1_ACHHY</name>
<evidence type="ECO:0000313" key="1">
    <source>
        <dbReference type="EMBL" id="OQR90248.1"/>
    </source>
</evidence>
<accession>A0A1V9YWV1</accession>
<dbReference type="Proteomes" id="UP000243579">
    <property type="component" value="Unassembled WGS sequence"/>
</dbReference>
<proteinExistence type="predicted"/>
<comment type="caution">
    <text evidence="1">The sequence shown here is derived from an EMBL/GenBank/DDBJ whole genome shotgun (WGS) entry which is preliminary data.</text>
</comment>
<organism evidence="1 2">
    <name type="scientific">Achlya hypogyna</name>
    <name type="common">Oomycete</name>
    <name type="synonym">Protoachlya hypogyna</name>
    <dbReference type="NCBI Taxonomy" id="1202772"/>
    <lineage>
        <taxon>Eukaryota</taxon>
        <taxon>Sar</taxon>
        <taxon>Stramenopiles</taxon>
        <taxon>Oomycota</taxon>
        <taxon>Saprolegniomycetes</taxon>
        <taxon>Saprolegniales</taxon>
        <taxon>Achlyaceae</taxon>
        <taxon>Achlya</taxon>
    </lineage>
</organism>
<protein>
    <submittedName>
        <fullName evidence="1">Uncharacterized protein</fullName>
    </submittedName>
</protein>
<dbReference type="EMBL" id="JNBR01000650">
    <property type="protein sequence ID" value="OQR90248.1"/>
    <property type="molecule type" value="Genomic_DNA"/>
</dbReference>
<keyword evidence="2" id="KW-1185">Reference proteome</keyword>
<sequence length="218" mass="23574">MSNNNTGSWAAWADNGASSLRQDAQKGLLRIRRDVETHAVAIRWSLFSALVGIACLRVRSSPAWSRYGSVEAFPLYKSVVVRVVGPANPTTPPVLQVVQYPFLRRMLSGPKDLFGPPRAPNVMTIRPFGVPLQRNVAVLDDLIANQGYLTIEMTLQYKAPNSAIHRKGATVGLCTIDIPGATPGDNTVLSGFCQFEDVPASATTHAMSDHRSPPTAHA</sequence>